<name>A0ABS8VNX3_DATST</name>
<organism evidence="1 2">
    <name type="scientific">Datura stramonium</name>
    <name type="common">Jimsonweed</name>
    <name type="synonym">Common thornapple</name>
    <dbReference type="NCBI Taxonomy" id="4076"/>
    <lineage>
        <taxon>Eukaryota</taxon>
        <taxon>Viridiplantae</taxon>
        <taxon>Streptophyta</taxon>
        <taxon>Embryophyta</taxon>
        <taxon>Tracheophyta</taxon>
        <taxon>Spermatophyta</taxon>
        <taxon>Magnoliopsida</taxon>
        <taxon>eudicotyledons</taxon>
        <taxon>Gunneridae</taxon>
        <taxon>Pentapetalae</taxon>
        <taxon>asterids</taxon>
        <taxon>lamiids</taxon>
        <taxon>Solanales</taxon>
        <taxon>Solanaceae</taxon>
        <taxon>Solanoideae</taxon>
        <taxon>Datureae</taxon>
        <taxon>Datura</taxon>
    </lineage>
</organism>
<evidence type="ECO:0000313" key="2">
    <source>
        <dbReference type="Proteomes" id="UP000823775"/>
    </source>
</evidence>
<keyword evidence="2" id="KW-1185">Reference proteome</keyword>
<dbReference type="EMBL" id="JACEIK010005261">
    <property type="protein sequence ID" value="MCE0481108.1"/>
    <property type="molecule type" value="Genomic_DNA"/>
</dbReference>
<proteinExistence type="predicted"/>
<feature type="non-terminal residue" evidence="1">
    <location>
        <position position="68"/>
    </location>
</feature>
<sequence>MTRPCHAGTLVVHIGMASPKHGTTLITSMAWCGTGLSHSITRRVTGMSPIGVSWCLARCLPSVAWHQH</sequence>
<gene>
    <name evidence="1" type="ORF">HAX54_038519</name>
</gene>
<comment type="caution">
    <text evidence="1">The sequence shown here is derived from an EMBL/GenBank/DDBJ whole genome shotgun (WGS) entry which is preliminary data.</text>
</comment>
<evidence type="ECO:0000313" key="1">
    <source>
        <dbReference type="EMBL" id="MCE0481108.1"/>
    </source>
</evidence>
<dbReference type="Proteomes" id="UP000823775">
    <property type="component" value="Unassembled WGS sequence"/>
</dbReference>
<accession>A0ABS8VNX3</accession>
<protein>
    <submittedName>
        <fullName evidence="1">Uncharacterized protein</fullName>
    </submittedName>
</protein>
<reference evidence="1 2" key="1">
    <citation type="journal article" date="2021" name="BMC Genomics">
        <title>Datura genome reveals duplications of psychoactive alkaloid biosynthetic genes and high mutation rate following tissue culture.</title>
        <authorList>
            <person name="Rajewski A."/>
            <person name="Carter-House D."/>
            <person name="Stajich J."/>
            <person name="Litt A."/>
        </authorList>
    </citation>
    <scope>NUCLEOTIDE SEQUENCE [LARGE SCALE GENOMIC DNA]</scope>
    <source>
        <strain evidence="1">AR-01</strain>
    </source>
</reference>